<dbReference type="PANTHER" id="PTHR11177:SF317">
    <property type="entry name" value="CHITINASE 12-RELATED"/>
    <property type="match status" value="1"/>
</dbReference>
<feature type="compositionally biased region" description="Pro residues" evidence="10">
    <location>
        <begin position="465"/>
        <end position="491"/>
    </location>
</feature>
<dbReference type="AlphaFoldDB" id="A0A165Q016"/>
<dbReference type="GO" id="GO:0008843">
    <property type="term" value="F:endochitinase activity"/>
    <property type="evidence" value="ECO:0007669"/>
    <property type="project" value="UniProtKB-EC"/>
</dbReference>
<evidence type="ECO:0000256" key="11">
    <source>
        <dbReference type="SAM" id="SignalP"/>
    </source>
</evidence>
<comment type="similarity">
    <text evidence="2">Belongs to the glycosyl hydrolase 18 family. Chitinase class V subfamily.</text>
</comment>
<evidence type="ECO:0000256" key="5">
    <source>
        <dbReference type="ARBA" id="ARBA00023024"/>
    </source>
</evidence>
<dbReference type="STRING" id="1314781.A0A165Q016"/>
<dbReference type="InterPro" id="IPR001579">
    <property type="entry name" value="Glyco_hydro_18_chit_AS"/>
</dbReference>
<feature type="compositionally biased region" description="Low complexity" evidence="10">
    <location>
        <begin position="450"/>
        <end position="464"/>
    </location>
</feature>
<evidence type="ECO:0000256" key="9">
    <source>
        <dbReference type="RuleBase" id="RU000489"/>
    </source>
</evidence>
<keyword evidence="11" id="KW-0732">Signal</keyword>
<dbReference type="PROSITE" id="PS01095">
    <property type="entry name" value="GH18_1"/>
    <property type="match status" value="1"/>
</dbReference>
<dbReference type="GO" id="GO:0008061">
    <property type="term" value="F:chitin binding"/>
    <property type="evidence" value="ECO:0007669"/>
    <property type="project" value="InterPro"/>
</dbReference>
<accession>A0A165Q016</accession>
<dbReference type="InParanoid" id="A0A165Q016"/>
<evidence type="ECO:0000256" key="7">
    <source>
        <dbReference type="ARBA" id="ARBA00023295"/>
    </source>
</evidence>
<evidence type="ECO:0000256" key="8">
    <source>
        <dbReference type="ARBA" id="ARBA00023326"/>
    </source>
</evidence>
<dbReference type="Gene3D" id="3.10.50.10">
    <property type="match status" value="1"/>
</dbReference>
<dbReference type="InterPro" id="IPR050314">
    <property type="entry name" value="Glycosyl_Hydrlase_18"/>
</dbReference>
<dbReference type="EMBL" id="KV425886">
    <property type="protein sequence ID" value="KZW02897.1"/>
    <property type="molecule type" value="Genomic_DNA"/>
</dbReference>
<dbReference type="InterPro" id="IPR017853">
    <property type="entry name" value="GH"/>
</dbReference>
<dbReference type="GO" id="GO:0006032">
    <property type="term" value="P:chitin catabolic process"/>
    <property type="evidence" value="ECO:0007669"/>
    <property type="project" value="UniProtKB-KW"/>
</dbReference>
<keyword evidence="4 9" id="KW-0378">Hydrolase</keyword>
<protein>
    <recommendedName>
        <fullName evidence="3">chitinase</fullName>
        <ecNumber evidence="3">3.2.1.14</ecNumber>
    </recommendedName>
</protein>
<keyword evidence="5" id="KW-0146">Chitin degradation</keyword>
<evidence type="ECO:0000313" key="14">
    <source>
        <dbReference type="Proteomes" id="UP000077266"/>
    </source>
</evidence>
<comment type="catalytic activity">
    <reaction evidence="1">
        <text>Random endo-hydrolysis of N-acetyl-beta-D-glucosaminide (1-&gt;4)-beta-linkages in chitin and chitodextrins.</text>
        <dbReference type="EC" id="3.2.1.14"/>
    </reaction>
</comment>
<dbReference type="Proteomes" id="UP000077266">
    <property type="component" value="Unassembled WGS sequence"/>
</dbReference>
<reference evidence="13 14" key="1">
    <citation type="journal article" date="2016" name="Mol. Biol. Evol.">
        <title>Comparative Genomics of Early-Diverging Mushroom-Forming Fungi Provides Insights into the Origins of Lignocellulose Decay Capabilities.</title>
        <authorList>
            <person name="Nagy L.G."/>
            <person name="Riley R."/>
            <person name="Tritt A."/>
            <person name="Adam C."/>
            <person name="Daum C."/>
            <person name="Floudas D."/>
            <person name="Sun H."/>
            <person name="Yadav J.S."/>
            <person name="Pangilinan J."/>
            <person name="Larsson K.H."/>
            <person name="Matsuura K."/>
            <person name="Barry K."/>
            <person name="Labutti K."/>
            <person name="Kuo R."/>
            <person name="Ohm R.A."/>
            <person name="Bhattacharya S.S."/>
            <person name="Shirouzu T."/>
            <person name="Yoshinaga Y."/>
            <person name="Martin F.M."/>
            <person name="Grigoriev I.V."/>
            <person name="Hibbett D.S."/>
        </authorList>
    </citation>
    <scope>NUCLEOTIDE SEQUENCE [LARGE SCALE GENOMIC DNA]</scope>
    <source>
        <strain evidence="13 14">HHB12029</strain>
    </source>
</reference>
<dbReference type="SUPFAM" id="SSF51445">
    <property type="entry name" value="(Trans)glycosidases"/>
    <property type="match status" value="1"/>
</dbReference>
<feature type="domain" description="GH18" evidence="12">
    <location>
        <begin position="45"/>
        <end position="410"/>
    </location>
</feature>
<sequence>MFSKSSLLSYVTLALGASSAIAASIPQRRAQEEYQLSRRADTNGYVSIGYFVNWGIYARNFQPADIKVDELTHILYSFADVDPTSGEIKLTDTYADTDKHYPDDSWDTNGTSVYGCFKQLYGLKLKNRHLKVILSVGGWTYSLAKHFDFVTNEAARATFVSSAVTMLEDYGLDGIDIDFEFPEPEQKEAFGKLIVELRTAFDAYQKGKGDDVPYLISAAVSAGPDHYVNYDIKAMDAPISFWNLMAYDYAGSWSNYSADQANLYNGETTGFNTDQAIKYFLGEGATPGKISLGMPIYGRSFEKTAGIYQPYDGIGTADQSGGSWEAGTWDYKALPRPGAKVIENTTSVASYSYDETLQELITYDTPNIIKMKTEYLVKNKLAGSMWWELSADKQGADSLIATSKAAMGGLDSTPNHVNYPKSKYDNIKNNLGTTPAEPGSAPPSGGGEGPAPSSSEPSAPSSTAAPPPPPSSTEAPPPPPTTSSTPVPTPSPSTCKRK</sequence>
<evidence type="ECO:0000256" key="4">
    <source>
        <dbReference type="ARBA" id="ARBA00022801"/>
    </source>
</evidence>
<dbReference type="GO" id="GO:0000272">
    <property type="term" value="P:polysaccharide catabolic process"/>
    <property type="evidence" value="ECO:0007669"/>
    <property type="project" value="UniProtKB-KW"/>
</dbReference>
<evidence type="ECO:0000256" key="3">
    <source>
        <dbReference type="ARBA" id="ARBA00012729"/>
    </source>
</evidence>
<organism evidence="13 14">
    <name type="scientific">Exidia glandulosa HHB12029</name>
    <dbReference type="NCBI Taxonomy" id="1314781"/>
    <lineage>
        <taxon>Eukaryota</taxon>
        <taxon>Fungi</taxon>
        <taxon>Dikarya</taxon>
        <taxon>Basidiomycota</taxon>
        <taxon>Agaricomycotina</taxon>
        <taxon>Agaricomycetes</taxon>
        <taxon>Auriculariales</taxon>
        <taxon>Exidiaceae</taxon>
        <taxon>Exidia</taxon>
    </lineage>
</organism>
<dbReference type="GO" id="GO:0005576">
    <property type="term" value="C:extracellular region"/>
    <property type="evidence" value="ECO:0007669"/>
    <property type="project" value="TreeGrafter"/>
</dbReference>
<feature type="chain" id="PRO_5007864630" description="chitinase" evidence="11">
    <location>
        <begin position="23"/>
        <end position="498"/>
    </location>
</feature>
<evidence type="ECO:0000256" key="6">
    <source>
        <dbReference type="ARBA" id="ARBA00023277"/>
    </source>
</evidence>
<evidence type="ECO:0000313" key="13">
    <source>
        <dbReference type="EMBL" id="KZW02897.1"/>
    </source>
</evidence>
<feature type="signal peptide" evidence="11">
    <location>
        <begin position="1"/>
        <end position="22"/>
    </location>
</feature>
<dbReference type="SMART" id="SM00636">
    <property type="entry name" value="Glyco_18"/>
    <property type="match status" value="1"/>
</dbReference>
<proteinExistence type="inferred from homology"/>
<dbReference type="FunFam" id="3.10.50.10:FF:000005">
    <property type="entry name" value="Endochitinase B1"/>
    <property type="match status" value="1"/>
</dbReference>
<evidence type="ECO:0000256" key="10">
    <source>
        <dbReference type="SAM" id="MobiDB-lite"/>
    </source>
</evidence>
<dbReference type="SUPFAM" id="SSF54556">
    <property type="entry name" value="Chitinase insertion domain"/>
    <property type="match status" value="1"/>
</dbReference>
<feature type="region of interest" description="Disordered" evidence="10">
    <location>
        <begin position="407"/>
        <end position="498"/>
    </location>
</feature>
<keyword evidence="6" id="KW-0119">Carbohydrate metabolism</keyword>
<dbReference type="InterPro" id="IPR001223">
    <property type="entry name" value="Glyco_hydro18_cat"/>
</dbReference>
<dbReference type="InterPro" id="IPR029070">
    <property type="entry name" value="Chitinase_insertion_sf"/>
</dbReference>
<evidence type="ECO:0000259" key="12">
    <source>
        <dbReference type="PROSITE" id="PS51910"/>
    </source>
</evidence>
<keyword evidence="14" id="KW-1185">Reference proteome</keyword>
<dbReference type="Pfam" id="PF00704">
    <property type="entry name" value="Glyco_hydro_18"/>
    <property type="match status" value="1"/>
</dbReference>
<feature type="compositionally biased region" description="Low complexity" evidence="10">
    <location>
        <begin position="432"/>
        <end position="443"/>
    </location>
</feature>
<keyword evidence="8" id="KW-0624">Polysaccharide degradation</keyword>
<dbReference type="PROSITE" id="PS51910">
    <property type="entry name" value="GH18_2"/>
    <property type="match status" value="1"/>
</dbReference>
<gene>
    <name evidence="13" type="ORF">EXIGLDRAFT_636953</name>
</gene>
<evidence type="ECO:0000256" key="1">
    <source>
        <dbReference type="ARBA" id="ARBA00000822"/>
    </source>
</evidence>
<dbReference type="CDD" id="cd06548">
    <property type="entry name" value="GH18_chitinase"/>
    <property type="match status" value="1"/>
</dbReference>
<evidence type="ECO:0000256" key="2">
    <source>
        <dbReference type="ARBA" id="ARBA00008682"/>
    </source>
</evidence>
<dbReference type="PANTHER" id="PTHR11177">
    <property type="entry name" value="CHITINASE"/>
    <property type="match status" value="1"/>
</dbReference>
<keyword evidence="7 9" id="KW-0326">Glycosidase</keyword>
<dbReference type="EC" id="3.2.1.14" evidence="3"/>
<dbReference type="Gene3D" id="3.20.20.80">
    <property type="entry name" value="Glycosidases"/>
    <property type="match status" value="1"/>
</dbReference>
<dbReference type="OrthoDB" id="76388at2759"/>
<dbReference type="InterPro" id="IPR011583">
    <property type="entry name" value="Chitinase_II/V-like_cat"/>
</dbReference>
<name>A0A165Q016_EXIGL</name>